<dbReference type="Proteomes" id="UP000499080">
    <property type="component" value="Unassembled WGS sequence"/>
</dbReference>
<gene>
    <name evidence="1" type="ORF">AVEN_96168_1</name>
</gene>
<name>A0A4Y2HAF2_ARAVE</name>
<reference evidence="1 2" key="1">
    <citation type="journal article" date="2019" name="Sci. Rep.">
        <title>Orb-weaving spider Araneus ventricosus genome elucidates the spidroin gene catalogue.</title>
        <authorList>
            <person name="Kono N."/>
            <person name="Nakamura H."/>
            <person name="Ohtoshi R."/>
            <person name="Moran D.A.P."/>
            <person name="Shinohara A."/>
            <person name="Yoshida Y."/>
            <person name="Fujiwara M."/>
            <person name="Mori M."/>
            <person name="Tomita M."/>
            <person name="Arakawa K."/>
        </authorList>
    </citation>
    <scope>NUCLEOTIDE SEQUENCE [LARGE SCALE GENOMIC DNA]</scope>
</reference>
<keyword evidence="2" id="KW-1185">Reference proteome</keyword>
<sequence>MYNEAEDITMMVGTTFSQKLLSVSKVGSKVENESKRRRLQWKHTYSPPDKKFTSARKVMLCSSSIARDRTSSNSWSMEIREWLSGIVKR</sequence>
<protein>
    <submittedName>
        <fullName evidence="1">Uncharacterized protein</fullName>
    </submittedName>
</protein>
<comment type="caution">
    <text evidence="1">The sequence shown here is derived from an EMBL/GenBank/DDBJ whole genome shotgun (WGS) entry which is preliminary data.</text>
</comment>
<proteinExistence type="predicted"/>
<evidence type="ECO:0000313" key="1">
    <source>
        <dbReference type="EMBL" id="GBM61574.1"/>
    </source>
</evidence>
<dbReference type="AlphaFoldDB" id="A0A4Y2HAF2"/>
<evidence type="ECO:0000313" key="2">
    <source>
        <dbReference type="Proteomes" id="UP000499080"/>
    </source>
</evidence>
<accession>A0A4Y2HAF2</accession>
<dbReference type="EMBL" id="BGPR01001773">
    <property type="protein sequence ID" value="GBM61574.1"/>
    <property type="molecule type" value="Genomic_DNA"/>
</dbReference>
<organism evidence="1 2">
    <name type="scientific">Araneus ventricosus</name>
    <name type="common">Orbweaver spider</name>
    <name type="synonym">Epeira ventricosa</name>
    <dbReference type="NCBI Taxonomy" id="182803"/>
    <lineage>
        <taxon>Eukaryota</taxon>
        <taxon>Metazoa</taxon>
        <taxon>Ecdysozoa</taxon>
        <taxon>Arthropoda</taxon>
        <taxon>Chelicerata</taxon>
        <taxon>Arachnida</taxon>
        <taxon>Araneae</taxon>
        <taxon>Araneomorphae</taxon>
        <taxon>Entelegynae</taxon>
        <taxon>Araneoidea</taxon>
        <taxon>Araneidae</taxon>
        <taxon>Araneus</taxon>
    </lineage>
</organism>